<dbReference type="Pfam" id="PF14484">
    <property type="entry name" value="FISNA"/>
    <property type="match status" value="1"/>
</dbReference>
<evidence type="ECO:0000256" key="5">
    <source>
        <dbReference type="ARBA" id="ARBA00022741"/>
    </source>
</evidence>
<keyword evidence="2" id="KW-0963">Cytoplasm</keyword>
<dbReference type="InterPro" id="IPR032675">
    <property type="entry name" value="LRR_dom_sf"/>
</dbReference>
<protein>
    <submittedName>
        <fullName evidence="8">Si:zfos-364h11.2</fullName>
    </submittedName>
</protein>
<evidence type="ECO:0000259" key="7">
    <source>
        <dbReference type="PROSITE" id="PS50837"/>
    </source>
</evidence>
<dbReference type="SUPFAM" id="SSF52540">
    <property type="entry name" value="P-loop containing nucleoside triphosphate hydrolases"/>
    <property type="match status" value="1"/>
</dbReference>
<evidence type="ECO:0000256" key="2">
    <source>
        <dbReference type="ARBA" id="ARBA00022490"/>
    </source>
</evidence>
<dbReference type="GeneTree" id="ENSGT01150000286911"/>
<reference evidence="8" key="2">
    <citation type="submission" date="2025-09" db="UniProtKB">
        <authorList>
            <consortium name="Ensembl"/>
        </authorList>
    </citation>
    <scope>IDENTIFICATION</scope>
</reference>
<dbReference type="GO" id="GO:0005737">
    <property type="term" value="C:cytoplasm"/>
    <property type="evidence" value="ECO:0007669"/>
    <property type="project" value="UniProtKB-SubCell"/>
</dbReference>
<dbReference type="Gene3D" id="3.80.10.10">
    <property type="entry name" value="Ribonuclease Inhibitor"/>
    <property type="match status" value="1"/>
</dbReference>
<keyword evidence="9" id="KW-1185">Reference proteome</keyword>
<evidence type="ECO:0000313" key="9">
    <source>
        <dbReference type="Proteomes" id="UP000264800"/>
    </source>
</evidence>
<feature type="domain" description="NACHT" evidence="7">
    <location>
        <begin position="56"/>
        <end position="191"/>
    </location>
</feature>
<accession>A0A3Q3F5I7</accession>
<keyword evidence="3" id="KW-0433">Leucine-rich repeat</keyword>
<dbReference type="InterPro" id="IPR027417">
    <property type="entry name" value="P-loop_NTPase"/>
</dbReference>
<dbReference type="Ensembl" id="ENSKMAT00000008947.1">
    <property type="protein sequence ID" value="ENSKMAP00000008812.1"/>
    <property type="gene ID" value="ENSKMAG00000006612.1"/>
</dbReference>
<reference evidence="8" key="1">
    <citation type="submission" date="2025-08" db="UniProtKB">
        <authorList>
            <consortium name="Ensembl"/>
        </authorList>
    </citation>
    <scope>IDENTIFICATION</scope>
</reference>
<evidence type="ECO:0000256" key="6">
    <source>
        <dbReference type="ARBA" id="ARBA00022840"/>
    </source>
</evidence>
<evidence type="ECO:0000256" key="3">
    <source>
        <dbReference type="ARBA" id="ARBA00022614"/>
    </source>
</evidence>
<keyword evidence="5" id="KW-0547">Nucleotide-binding</keyword>
<organism evidence="8 9">
    <name type="scientific">Kryptolebias marmoratus</name>
    <name type="common">Mangrove killifish</name>
    <name type="synonym">Rivulus marmoratus</name>
    <dbReference type="NCBI Taxonomy" id="37003"/>
    <lineage>
        <taxon>Eukaryota</taxon>
        <taxon>Metazoa</taxon>
        <taxon>Chordata</taxon>
        <taxon>Craniata</taxon>
        <taxon>Vertebrata</taxon>
        <taxon>Euteleostomi</taxon>
        <taxon>Actinopterygii</taxon>
        <taxon>Neopterygii</taxon>
        <taxon>Teleostei</taxon>
        <taxon>Neoteleostei</taxon>
        <taxon>Acanthomorphata</taxon>
        <taxon>Ovalentaria</taxon>
        <taxon>Atherinomorphae</taxon>
        <taxon>Cyprinodontiformes</taxon>
        <taxon>Rivulidae</taxon>
        <taxon>Kryptolebias</taxon>
    </lineage>
</organism>
<keyword evidence="4" id="KW-0677">Repeat</keyword>
<dbReference type="InterPro" id="IPR007111">
    <property type="entry name" value="NACHT_NTPase"/>
</dbReference>
<comment type="subcellular location">
    <subcellularLocation>
        <location evidence="1">Cytoplasm</location>
    </subcellularLocation>
</comment>
<proteinExistence type="predicted"/>
<dbReference type="SUPFAM" id="SSF52047">
    <property type="entry name" value="RNI-like"/>
    <property type="match status" value="1"/>
</dbReference>
<dbReference type="PANTHER" id="PTHR24106">
    <property type="entry name" value="NACHT, LRR AND CARD DOMAINS-CONTAINING"/>
    <property type="match status" value="1"/>
</dbReference>
<name>A0A3Q3F5I7_KRYMA</name>
<evidence type="ECO:0000256" key="1">
    <source>
        <dbReference type="ARBA" id="ARBA00004496"/>
    </source>
</evidence>
<dbReference type="InterPro" id="IPR051261">
    <property type="entry name" value="NLR"/>
</dbReference>
<dbReference type="InterPro" id="IPR041075">
    <property type="entry name" value="NOD1/2_WH"/>
</dbReference>
<dbReference type="Pfam" id="PF05729">
    <property type="entry name" value="NACHT"/>
    <property type="match status" value="1"/>
</dbReference>
<evidence type="ECO:0000256" key="4">
    <source>
        <dbReference type="ARBA" id="ARBA00022737"/>
    </source>
</evidence>
<dbReference type="InterPro" id="IPR041267">
    <property type="entry name" value="NLRP_HD2"/>
</dbReference>
<keyword evidence="6" id="KW-0067">ATP-binding</keyword>
<dbReference type="Gene3D" id="3.40.50.300">
    <property type="entry name" value="P-loop containing nucleotide triphosphate hydrolases"/>
    <property type="match status" value="1"/>
</dbReference>
<dbReference type="Pfam" id="PF17779">
    <property type="entry name" value="WHD_NOD2"/>
    <property type="match status" value="1"/>
</dbReference>
<dbReference type="PROSITE" id="PS50837">
    <property type="entry name" value="NACHT"/>
    <property type="match status" value="1"/>
</dbReference>
<dbReference type="OMA" id="IQMMIAN"/>
<dbReference type="Pfam" id="PF17776">
    <property type="entry name" value="NLRC4_HD2"/>
    <property type="match status" value="1"/>
</dbReference>
<dbReference type="AlphaFoldDB" id="A0A3Q3F5I7"/>
<dbReference type="GO" id="GO:0005524">
    <property type="term" value="F:ATP binding"/>
    <property type="evidence" value="ECO:0007669"/>
    <property type="project" value="UniProtKB-KW"/>
</dbReference>
<dbReference type="FunFam" id="3.40.50.300:FF:000210">
    <property type="entry name" value="Si:dkey-16p6.1"/>
    <property type="match status" value="1"/>
</dbReference>
<dbReference type="Proteomes" id="UP000264800">
    <property type="component" value="Unplaced"/>
</dbReference>
<dbReference type="InterPro" id="IPR029495">
    <property type="entry name" value="NACHT-assoc"/>
</dbReference>
<sequence length="612" mass="70352">ELHVVQGENEHINKQHEIWDIEDKFRTQTVEGTKISCNDIFKSAPGCDETKKRAIRMVMTKGIAGIGKTVSVKKFILDWLDGDANQDLDFIFMFPFRELNLVKDDDFSLETLVKEFYPELKDVAVAKMFANHKILFIFDGLDESQLKLNFKTTKRLTDSTKESSVETLVTNLIREHLLPSALVWITSRPAAIQRIPKQYVYQWTEVRGFDDPQKVEYFRKRVEDKDIAEKIVTSITMSRSLYIMCHIPIFCWIASKVLVHLLLKKGNSQEENLKTPTTLIEMYTHFFCIQMEVATEKYENEDFGDIEKIFESNKEFIFKLGRMAFEKLERGEIVFTSDDLKKYGIDIDKAGVYCGLCTSIFKEESVFHSKKLYCFVHLTVQEYFAGLFVYKSFASKSIESQSLKDFLLKGSEDTLKAILDEDPVDLPLDELMEITIANSTLRKSGELDMFLRFLIGMSLKSTQVLLYGLIQQTEEHSEVVEKIRASLTDIDLLNCSADRCLNLVHCLAELKDSSLYESVSHFVNSNQSPETHLSPVQCSAVADLILMSKTPLEEFNLKKYRPTIKGVFRLLPAVRNCRKVELELSYTKFTDSEMEILSAALMSTHCTLEALR</sequence>
<evidence type="ECO:0000313" key="8">
    <source>
        <dbReference type="Ensembl" id="ENSKMAP00000008812.1"/>
    </source>
</evidence>